<gene>
    <name evidence="11" type="ORF">UFOPK3684_00903</name>
</gene>
<dbReference type="InterPro" id="IPR004193">
    <property type="entry name" value="Glyco_hydro_13_N"/>
</dbReference>
<keyword evidence="6" id="KW-0328">Glycosyltransferase</keyword>
<keyword evidence="7" id="KW-0808">Transferase</keyword>
<dbReference type="HAMAP" id="MF_00685">
    <property type="entry name" value="GlgB"/>
    <property type="match status" value="1"/>
</dbReference>
<dbReference type="SUPFAM" id="SSF51011">
    <property type="entry name" value="Glycosyl hydrolase domain"/>
    <property type="match status" value="1"/>
</dbReference>
<evidence type="ECO:0000256" key="2">
    <source>
        <dbReference type="ARBA" id="ARBA00004964"/>
    </source>
</evidence>
<comment type="pathway">
    <text evidence="2">Glycan biosynthesis; glycogen biosynthesis.</text>
</comment>
<dbReference type="SMART" id="SM00642">
    <property type="entry name" value="Aamy"/>
    <property type="match status" value="1"/>
</dbReference>
<organism evidence="11">
    <name type="scientific">freshwater metagenome</name>
    <dbReference type="NCBI Taxonomy" id="449393"/>
    <lineage>
        <taxon>unclassified sequences</taxon>
        <taxon>metagenomes</taxon>
        <taxon>ecological metagenomes</taxon>
    </lineage>
</organism>
<keyword evidence="5" id="KW-0321">Glycogen metabolism</keyword>
<evidence type="ECO:0000256" key="7">
    <source>
        <dbReference type="ARBA" id="ARBA00022679"/>
    </source>
</evidence>
<dbReference type="NCBIfam" id="TIGR01515">
    <property type="entry name" value="branching_enzym"/>
    <property type="match status" value="1"/>
</dbReference>
<evidence type="ECO:0000256" key="3">
    <source>
        <dbReference type="ARBA" id="ARBA00009000"/>
    </source>
</evidence>
<keyword evidence="8" id="KW-0320">Glycogen biosynthesis</keyword>
<sequence>MASFLNPHSTLGELDLHLISQGRHEQLWNALGAHVCRDDAGALLGTTFSLWAPNARAVSLIGDHNFWDKSTNPMLRIGSFGIWEIFIPDIGAGYKYKFAVCGIDGRWVDHADPLARATQVPPLTASIVDESTYEWRDLEWVTKRNEFQPWRSPVSVYEVHLGSWKLGLSYKDLASELVEYVKNHGFTHVEFLPVTEHPYGPSWGYQVTSFFAPTSRFGSPDEFRFLVDALHAAGIGVILDWVPAHFPKDEWALANFDGTALYEHADPRLGEHPDWGTLIFNFGRNEVRNFLVASALYWLTEFHIDGLRVDAVASMLYLDYSREEGQWVPNKNGGRENLEAVQLLQEATSTAYKTHPGIMMIAEESTAWSGVTRETSSGGLGFGFKWNMGWMHDTLQYLQHDPIHRIYHHDEITFSILYAWSENFMLPLSHDEVVHGKGQLVNKFPGDRWQKLATLRALYGYMWAHPGKKLLFMGSEFAQNVEWSESAGLQWYLTEFAEHSSIQKLVGHLNARYLQTPSLWQKDTSPEGFTWLVGNDGAANVLAFTRWDDAAIPLVCVTNFSPVPHERYQLPFPTTGTWQEVLNTDDLAFGGSGITNTPVVLNDGGHLIAQIAVPPLATIWFKRV</sequence>
<dbReference type="GO" id="GO:0005829">
    <property type="term" value="C:cytosol"/>
    <property type="evidence" value="ECO:0007669"/>
    <property type="project" value="TreeGrafter"/>
</dbReference>
<name>A0A6J7II81_9ZZZZ</name>
<dbReference type="EMBL" id="CAFBMZ010000060">
    <property type="protein sequence ID" value="CAB4930022.1"/>
    <property type="molecule type" value="Genomic_DNA"/>
</dbReference>
<dbReference type="InterPro" id="IPR013780">
    <property type="entry name" value="Glyco_hydro_b"/>
</dbReference>
<evidence type="ECO:0000256" key="6">
    <source>
        <dbReference type="ARBA" id="ARBA00022676"/>
    </source>
</evidence>
<dbReference type="InterPro" id="IPR017853">
    <property type="entry name" value="GH"/>
</dbReference>
<dbReference type="InterPro" id="IPR037439">
    <property type="entry name" value="Branching_enzy"/>
</dbReference>
<dbReference type="Gene3D" id="2.60.40.1180">
    <property type="entry name" value="Golgi alpha-mannosidase II"/>
    <property type="match status" value="1"/>
</dbReference>
<dbReference type="GO" id="GO:0043169">
    <property type="term" value="F:cation binding"/>
    <property type="evidence" value="ECO:0007669"/>
    <property type="project" value="InterPro"/>
</dbReference>
<dbReference type="Gene3D" id="2.60.40.10">
    <property type="entry name" value="Immunoglobulins"/>
    <property type="match status" value="1"/>
</dbReference>
<proteinExistence type="inferred from homology"/>
<keyword evidence="9" id="KW-0119">Carbohydrate metabolism</keyword>
<accession>A0A6J7II81</accession>
<dbReference type="Pfam" id="PF02806">
    <property type="entry name" value="Alpha-amylase_C"/>
    <property type="match status" value="1"/>
</dbReference>
<dbReference type="InterPro" id="IPR014756">
    <property type="entry name" value="Ig_E-set"/>
</dbReference>
<comment type="catalytic activity">
    <reaction evidence="1">
        <text>Transfers a segment of a (1-&gt;4)-alpha-D-glucan chain to a primary hydroxy group in a similar glucan chain.</text>
        <dbReference type="EC" id="2.4.1.18"/>
    </reaction>
</comment>
<dbReference type="InterPro" id="IPR006407">
    <property type="entry name" value="GlgB"/>
</dbReference>
<dbReference type="PIRSF" id="PIRSF000463">
    <property type="entry name" value="GlgB"/>
    <property type="match status" value="1"/>
</dbReference>
<comment type="similarity">
    <text evidence="3">Belongs to the glycosyl hydrolase 13 family. GlgB subfamily.</text>
</comment>
<dbReference type="EC" id="2.4.1.18" evidence="4"/>
<reference evidence="11" key="1">
    <citation type="submission" date="2020-05" db="EMBL/GenBank/DDBJ databases">
        <authorList>
            <person name="Chiriac C."/>
            <person name="Salcher M."/>
            <person name="Ghai R."/>
            <person name="Kavagutti S V."/>
        </authorList>
    </citation>
    <scope>NUCLEOTIDE SEQUENCE</scope>
</reference>
<dbReference type="Gene3D" id="3.20.20.80">
    <property type="entry name" value="Glycosidases"/>
    <property type="match status" value="1"/>
</dbReference>
<dbReference type="PANTHER" id="PTHR43651:SF3">
    <property type="entry name" value="1,4-ALPHA-GLUCAN-BRANCHING ENZYME"/>
    <property type="match status" value="1"/>
</dbReference>
<feature type="domain" description="Glycosyl hydrolase family 13 catalytic" evidence="10">
    <location>
        <begin position="158"/>
        <end position="512"/>
    </location>
</feature>
<protein>
    <recommendedName>
        <fullName evidence="4">1,4-alpha-glucan branching enzyme</fullName>
        <ecNumber evidence="4">2.4.1.18</ecNumber>
    </recommendedName>
</protein>
<dbReference type="SUPFAM" id="SSF51445">
    <property type="entry name" value="(Trans)glycosidases"/>
    <property type="match status" value="1"/>
</dbReference>
<dbReference type="UniPathway" id="UPA00164"/>
<dbReference type="AlphaFoldDB" id="A0A6J7II81"/>
<evidence type="ECO:0000256" key="4">
    <source>
        <dbReference type="ARBA" id="ARBA00012541"/>
    </source>
</evidence>
<dbReference type="Pfam" id="PF02922">
    <property type="entry name" value="CBM_48"/>
    <property type="match status" value="1"/>
</dbReference>
<dbReference type="CDD" id="cd11322">
    <property type="entry name" value="AmyAc_Glg_BE"/>
    <property type="match status" value="1"/>
</dbReference>
<dbReference type="PANTHER" id="PTHR43651">
    <property type="entry name" value="1,4-ALPHA-GLUCAN-BRANCHING ENZYME"/>
    <property type="match status" value="1"/>
</dbReference>
<dbReference type="NCBIfam" id="NF008967">
    <property type="entry name" value="PRK12313.1"/>
    <property type="match status" value="1"/>
</dbReference>
<evidence type="ECO:0000256" key="9">
    <source>
        <dbReference type="ARBA" id="ARBA00023277"/>
    </source>
</evidence>
<dbReference type="InterPro" id="IPR013783">
    <property type="entry name" value="Ig-like_fold"/>
</dbReference>
<evidence type="ECO:0000256" key="5">
    <source>
        <dbReference type="ARBA" id="ARBA00022600"/>
    </source>
</evidence>
<evidence type="ECO:0000256" key="8">
    <source>
        <dbReference type="ARBA" id="ARBA00023056"/>
    </source>
</evidence>
<dbReference type="GO" id="GO:0005978">
    <property type="term" value="P:glycogen biosynthetic process"/>
    <property type="evidence" value="ECO:0007669"/>
    <property type="project" value="UniProtKB-UniPathway"/>
</dbReference>
<dbReference type="CDD" id="cd02855">
    <property type="entry name" value="E_set_GBE_prok_N"/>
    <property type="match status" value="1"/>
</dbReference>
<dbReference type="FunFam" id="3.20.20.80:FF:000003">
    <property type="entry name" value="1,4-alpha-glucan branching enzyme GlgB"/>
    <property type="match status" value="1"/>
</dbReference>
<evidence type="ECO:0000313" key="11">
    <source>
        <dbReference type="EMBL" id="CAB4930022.1"/>
    </source>
</evidence>
<dbReference type="InterPro" id="IPR006047">
    <property type="entry name" value="GH13_cat_dom"/>
</dbReference>
<dbReference type="SUPFAM" id="SSF81296">
    <property type="entry name" value="E set domains"/>
    <property type="match status" value="1"/>
</dbReference>
<evidence type="ECO:0000259" key="10">
    <source>
        <dbReference type="SMART" id="SM00642"/>
    </source>
</evidence>
<dbReference type="InterPro" id="IPR044143">
    <property type="entry name" value="GlgB_N_E_set_prok"/>
</dbReference>
<dbReference type="GO" id="GO:0004553">
    <property type="term" value="F:hydrolase activity, hydrolyzing O-glycosyl compounds"/>
    <property type="evidence" value="ECO:0007669"/>
    <property type="project" value="InterPro"/>
</dbReference>
<dbReference type="InterPro" id="IPR006048">
    <property type="entry name" value="A-amylase/branching_C"/>
</dbReference>
<dbReference type="NCBIfam" id="NF003811">
    <property type="entry name" value="PRK05402.1"/>
    <property type="match status" value="1"/>
</dbReference>
<evidence type="ECO:0000256" key="1">
    <source>
        <dbReference type="ARBA" id="ARBA00000826"/>
    </source>
</evidence>
<dbReference type="Pfam" id="PF00128">
    <property type="entry name" value="Alpha-amylase"/>
    <property type="match status" value="1"/>
</dbReference>
<dbReference type="GO" id="GO:0003844">
    <property type="term" value="F:1,4-alpha-glucan branching enzyme activity"/>
    <property type="evidence" value="ECO:0007669"/>
    <property type="project" value="UniProtKB-EC"/>
</dbReference>